<keyword evidence="2" id="KW-0808">Transferase</keyword>
<dbReference type="Pfam" id="PF01636">
    <property type="entry name" value="APH"/>
    <property type="match status" value="1"/>
</dbReference>
<dbReference type="InterPro" id="IPR002575">
    <property type="entry name" value="Aminoglycoside_PTrfase"/>
</dbReference>
<dbReference type="EMBL" id="FOOI01000017">
    <property type="protein sequence ID" value="SFH41306.1"/>
    <property type="molecule type" value="Genomic_DNA"/>
</dbReference>
<sequence>MSELPGGRINKVVRVGDTVRRRPPGRPDEAQALLNHFEHHGWTGAPRFLGVDDEGRQILSYVPGWVPLPRLTRQPADRLVAPPGVWSDESLAGIARLVREFHDLTAGTPFAEDEETRCHNDLTPNNTVFADTGNGTYRPVAFIDWDDSTPGPRIHDVADICWTYPSARFAPDRPEPRAMGRLMRLMCDAYGLADCSELITTILDRHDGTWRGIADLADAGHPGYQLLRELGAVESGRADHEWTTTHRAELERALRDG</sequence>
<dbReference type="Proteomes" id="UP000199052">
    <property type="component" value="Unassembled WGS sequence"/>
</dbReference>
<protein>
    <submittedName>
        <fullName evidence="2">Phosphotransferase enzyme family protein</fullName>
    </submittedName>
</protein>
<dbReference type="SUPFAM" id="SSF56112">
    <property type="entry name" value="Protein kinase-like (PK-like)"/>
    <property type="match status" value="1"/>
</dbReference>
<organism evidence="2 3">
    <name type="scientific">Actinopolymorpha cephalotaxi</name>
    <dbReference type="NCBI Taxonomy" id="504797"/>
    <lineage>
        <taxon>Bacteria</taxon>
        <taxon>Bacillati</taxon>
        <taxon>Actinomycetota</taxon>
        <taxon>Actinomycetes</taxon>
        <taxon>Propionibacteriales</taxon>
        <taxon>Actinopolymorphaceae</taxon>
        <taxon>Actinopolymorpha</taxon>
    </lineage>
</organism>
<gene>
    <name evidence="2" type="ORF">SAMN05421678_11769</name>
</gene>
<feature type="domain" description="Aminoglycoside phosphotransferase" evidence="1">
    <location>
        <begin position="94"/>
        <end position="168"/>
    </location>
</feature>
<name>A0A1I2ZUM0_9ACTN</name>
<proteinExistence type="predicted"/>
<accession>A0A1I2ZUM0</accession>
<dbReference type="InterPro" id="IPR011009">
    <property type="entry name" value="Kinase-like_dom_sf"/>
</dbReference>
<reference evidence="2 3" key="1">
    <citation type="submission" date="2016-10" db="EMBL/GenBank/DDBJ databases">
        <authorList>
            <person name="de Groot N.N."/>
        </authorList>
    </citation>
    <scope>NUCLEOTIDE SEQUENCE [LARGE SCALE GENOMIC DNA]</scope>
    <source>
        <strain evidence="2 3">CPCC 202808</strain>
    </source>
</reference>
<evidence type="ECO:0000259" key="1">
    <source>
        <dbReference type="Pfam" id="PF01636"/>
    </source>
</evidence>
<dbReference type="GO" id="GO:0016740">
    <property type="term" value="F:transferase activity"/>
    <property type="evidence" value="ECO:0007669"/>
    <property type="project" value="UniProtKB-KW"/>
</dbReference>
<dbReference type="STRING" id="504797.SAMN05421678_11769"/>
<evidence type="ECO:0000313" key="3">
    <source>
        <dbReference type="Proteomes" id="UP000199052"/>
    </source>
</evidence>
<dbReference type="AlphaFoldDB" id="A0A1I2ZUM0"/>
<evidence type="ECO:0000313" key="2">
    <source>
        <dbReference type="EMBL" id="SFH41306.1"/>
    </source>
</evidence>
<dbReference type="Gene3D" id="3.90.1200.10">
    <property type="match status" value="1"/>
</dbReference>